<dbReference type="RefSeq" id="WP_163205708.1">
    <property type="nucleotide sequence ID" value="NZ_JAAGWG010000017.1"/>
</dbReference>
<proteinExistence type="predicted"/>
<evidence type="ECO:0000313" key="1">
    <source>
        <dbReference type="EMBL" id="NEK86581.1"/>
    </source>
</evidence>
<dbReference type="AlphaFoldDB" id="A0A6L9W540"/>
<sequence>MELAFGVLAQGVVDLGIESVPWGPGFTVFFDPVRDELQRREAVSLTGVPDRDLLRTLSELPSDLPVLRDSLTAVQIRRLRRAQVGVCEVGRHEVVRRLVPAVRLKHVTLLSGPSVTAIHQLSQYAPFMSRTLVSNRDRVATPVITEAQRLGVGVCTVDGRQLIDAMPFRPSRHTPAAWHFVERVTDRVLGG</sequence>
<dbReference type="Proteomes" id="UP000479241">
    <property type="component" value="Unassembled WGS sequence"/>
</dbReference>
<organism evidence="1 2">
    <name type="scientific">Blastococcus saxobsidens</name>
    <dbReference type="NCBI Taxonomy" id="138336"/>
    <lineage>
        <taxon>Bacteria</taxon>
        <taxon>Bacillati</taxon>
        <taxon>Actinomycetota</taxon>
        <taxon>Actinomycetes</taxon>
        <taxon>Geodermatophilales</taxon>
        <taxon>Geodermatophilaceae</taxon>
        <taxon>Blastococcus</taxon>
    </lineage>
</organism>
<evidence type="ECO:0000313" key="2">
    <source>
        <dbReference type="Proteomes" id="UP000479241"/>
    </source>
</evidence>
<gene>
    <name evidence="1" type="ORF">GCU60_12570</name>
</gene>
<accession>A0A6L9W540</accession>
<protein>
    <submittedName>
        <fullName evidence="1">Uncharacterized protein</fullName>
    </submittedName>
</protein>
<reference evidence="1 2" key="1">
    <citation type="submission" date="2019-12" db="EMBL/GenBank/DDBJ databases">
        <title>the WGS of Blastococcus saxobsidens 67B17.</title>
        <authorList>
            <person name="Jiang Z."/>
        </authorList>
    </citation>
    <scope>NUCLEOTIDE SEQUENCE [LARGE SCALE GENOMIC DNA]</scope>
    <source>
        <strain evidence="1 2">67B17</strain>
    </source>
</reference>
<dbReference type="EMBL" id="JAAGWG010000017">
    <property type="protein sequence ID" value="NEK86581.1"/>
    <property type="molecule type" value="Genomic_DNA"/>
</dbReference>
<name>A0A6L9W540_9ACTN</name>
<comment type="caution">
    <text evidence="1">The sequence shown here is derived from an EMBL/GenBank/DDBJ whole genome shotgun (WGS) entry which is preliminary data.</text>
</comment>